<keyword evidence="1" id="KW-0732">Signal</keyword>
<evidence type="ECO:0008006" key="4">
    <source>
        <dbReference type="Google" id="ProtNLM"/>
    </source>
</evidence>
<evidence type="ECO:0000256" key="1">
    <source>
        <dbReference type="SAM" id="SignalP"/>
    </source>
</evidence>
<accession>A0ABW1FPH5</accession>
<sequence>MSLSGPVRPRRPYARRAGLTAALCLVATVAAAAPPAPATPVGCGGPAGGQLCLRGPVGRPGVYTARYRRAPTASPGEIAVRLGYQRKDSRITAFPGWFGTVRTTGGTATLRGRVGMAAGECIRGVMEHGERVYVTKWSCG</sequence>
<keyword evidence="3" id="KW-1185">Reference proteome</keyword>
<evidence type="ECO:0000313" key="2">
    <source>
        <dbReference type="EMBL" id="MFC5895281.1"/>
    </source>
</evidence>
<organism evidence="2 3">
    <name type="scientific">Streptomyces ramulosus</name>
    <dbReference type="NCBI Taxonomy" id="47762"/>
    <lineage>
        <taxon>Bacteria</taxon>
        <taxon>Bacillati</taxon>
        <taxon>Actinomycetota</taxon>
        <taxon>Actinomycetes</taxon>
        <taxon>Kitasatosporales</taxon>
        <taxon>Streptomycetaceae</taxon>
        <taxon>Streptomyces</taxon>
    </lineage>
</organism>
<evidence type="ECO:0000313" key="3">
    <source>
        <dbReference type="Proteomes" id="UP001596241"/>
    </source>
</evidence>
<reference evidence="3" key="1">
    <citation type="journal article" date="2019" name="Int. J. Syst. Evol. Microbiol.">
        <title>The Global Catalogue of Microorganisms (GCM) 10K type strain sequencing project: providing services to taxonomists for standard genome sequencing and annotation.</title>
        <authorList>
            <consortium name="The Broad Institute Genomics Platform"/>
            <consortium name="The Broad Institute Genome Sequencing Center for Infectious Disease"/>
            <person name="Wu L."/>
            <person name="Ma J."/>
        </authorList>
    </citation>
    <scope>NUCLEOTIDE SEQUENCE [LARGE SCALE GENOMIC DNA]</scope>
    <source>
        <strain evidence="3">CGMCC 1.15809</strain>
    </source>
</reference>
<dbReference type="Proteomes" id="UP001596241">
    <property type="component" value="Unassembled WGS sequence"/>
</dbReference>
<gene>
    <name evidence="2" type="ORF">ACFP3M_21010</name>
</gene>
<dbReference type="RefSeq" id="WP_345090710.1">
    <property type="nucleotide sequence ID" value="NZ_BAAAWG010000018.1"/>
</dbReference>
<comment type="caution">
    <text evidence="2">The sequence shown here is derived from an EMBL/GenBank/DDBJ whole genome shotgun (WGS) entry which is preliminary data.</text>
</comment>
<dbReference type="EMBL" id="JBHSPW010000010">
    <property type="protein sequence ID" value="MFC5895281.1"/>
    <property type="molecule type" value="Genomic_DNA"/>
</dbReference>
<proteinExistence type="predicted"/>
<name>A0ABW1FPH5_9ACTN</name>
<feature type="chain" id="PRO_5045928450" description="Secreted protein" evidence="1">
    <location>
        <begin position="33"/>
        <end position="140"/>
    </location>
</feature>
<feature type="signal peptide" evidence="1">
    <location>
        <begin position="1"/>
        <end position="32"/>
    </location>
</feature>
<protein>
    <recommendedName>
        <fullName evidence="4">Secreted protein</fullName>
    </recommendedName>
</protein>